<evidence type="ECO:0000313" key="16">
    <source>
        <dbReference type="EMBL" id="KZS88203.1"/>
    </source>
</evidence>
<feature type="region of interest" description="Disordered" evidence="14">
    <location>
        <begin position="263"/>
        <end position="287"/>
    </location>
</feature>
<dbReference type="GO" id="GO:0051537">
    <property type="term" value="F:2 iron, 2 sulfur cluster binding"/>
    <property type="evidence" value="ECO:0007669"/>
    <property type="project" value="UniProtKB-KW"/>
</dbReference>
<evidence type="ECO:0000256" key="11">
    <source>
        <dbReference type="ARBA" id="ARBA00023014"/>
    </source>
</evidence>
<dbReference type="PROSITE" id="PS51296">
    <property type="entry name" value="RIESKE"/>
    <property type="match status" value="1"/>
</dbReference>
<dbReference type="PRINTS" id="PR00090">
    <property type="entry name" value="RNGDIOXGNASE"/>
</dbReference>
<evidence type="ECO:0000256" key="1">
    <source>
        <dbReference type="ARBA" id="ARBA00001962"/>
    </source>
</evidence>
<dbReference type="InterPro" id="IPR015881">
    <property type="entry name" value="ARHD_Rieske_2Fe_2S"/>
</dbReference>
<dbReference type="InterPro" id="IPR036922">
    <property type="entry name" value="Rieske_2Fe-2S_sf"/>
</dbReference>
<dbReference type="PROSITE" id="PS00570">
    <property type="entry name" value="RING_HYDROXYL_ALPHA"/>
    <property type="match status" value="1"/>
</dbReference>
<keyword evidence="12" id="KW-0520">NAD</keyword>
<comment type="similarity">
    <text evidence="4">Belongs to the choline monooxygenase family.</text>
</comment>
<dbReference type="EC" id="1.14.15.7" evidence="5"/>
<keyword evidence="7" id="KW-0001">2Fe-2S</keyword>
<keyword evidence="8" id="KW-0479">Metal-binding</keyword>
<dbReference type="GO" id="GO:0019133">
    <property type="term" value="F:choline monooxygenase activity"/>
    <property type="evidence" value="ECO:0007669"/>
    <property type="project" value="UniProtKB-EC"/>
</dbReference>
<dbReference type="InterPro" id="IPR017941">
    <property type="entry name" value="Rieske_2Fe-2S"/>
</dbReference>
<comment type="pathway">
    <text evidence="3">Amine and polyamine biosynthesis; betaine biosynthesis via choline pathway; betaine aldehyde from choline (monooxygenase route): step 1/1.</text>
</comment>
<dbReference type="EMBL" id="KV419439">
    <property type="protein sequence ID" value="KZS88203.1"/>
    <property type="molecule type" value="Genomic_DNA"/>
</dbReference>
<gene>
    <name evidence="16" type="ORF">SISNIDRAFT_446191</name>
</gene>
<keyword evidence="10" id="KW-0408">Iron</keyword>
<dbReference type="OrthoDB" id="426882at2759"/>
<organism evidence="16 17">
    <name type="scientific">Sistotremastrum niveocremeum HHB9708</name>
    <dbReference type="NCBI Taxonomy" id="1314777"/>
    <lineage>
        <taxon>Eukaryota</taxon>
        <taxon>Fungi</taxon>
        <taxon>Dikarya</taxon>
        <taxon>Basidiomycota</taxon>
        <taxon>Agaricomycotina</taxon>
        <taxon>Agaricomycetes</taxon>
        <taxon>Sistotremastrales</taxon>
        <taxon>Sistotremastraceae</taxon>
        <taxon>Sertulicium</taxon>
        <taxon>Sertulicium niveocremeum</taxon>
    </lineage>
</organism>
<dbReference type="SUPFAM" id="SSF50022">
    <property type="entry name" value="ISP domain"/>
    <property type="match status" value="1"/>
</dbReference>
<keyword evidence="9" id="KW-0560">Oxidoreductase</keyword>
<comment type="function">
    <text evidence="2">Catalyzes the first step of the osmoprotectant glycine betaine synthesis.</text>
</comment>
<dbReference type="SUPFAM" id="SSF55961">
    <property type="entry name" value="Bet v1-like"/>
    <property type="match status" value="1"/>
</dbReference>
<feature type="compositionally biased region" description="Basic and acidic residues" evidence="14">
    <location>
        <begin position="271"/>
        <end position="282"/>
    </location>
</feature>
<dbReference type="STRING" id="1314777.A0A164NZJ1"/>
<dbReference type="Proteomes" id="UP000076722">
    <property type="component" value="Unassembled WGS sequence"/>
</dbReference>
<evidence type="ECO:0000256" key="8">
    <source>
        <dbReference type="ARBA" id="ARBA00022723"/>
    </source>
</evidence>
<comment type="cofactor">
    <cofactor evidence="1">
        <name>Fe cation</name>
        <dbReference type="ChEBI" id="CHEBI:24875"/>
    </cofactor>
</comment>
<protein>
    <recommendedName>
        <fullName evidence="6">Choline monooxygenase, chloroplastic</fullName>
        <ecNumber evidence="5">1.14.15.7</ecNumber>
    </recommendedName>
</protein>
<feature type="domain" description="Rieske" evidence="15">
    <location>
        <begin position="71"/>
        <end position="157"/>
    </location>
</feature>
<dbReference type="Pfam" id="PF00848">
    <property type="entry name" value="Ring_hydroxyl_A"/>
    <property type="match status" value="1"/>
</dbReference>
<comment type="catalytic activity">
    <reaction evidence="13">
        <text>choline + 2 reduced [2Fe-2S]-[ferredoxin] + O2 + 2 H(+) = betaine aldehyde hydrate + 2 oxidized [2Fe-2S]-[ferredoxin] + H2O</text>
        <dbReference type="Rhea" id="RHEA:17769"/>
        <dbReference type="Rhea" id="RHEA-COMP:10000"/>
        <dbReference type="Rhea" id="RHEA-COMP:10001"/>
        <dbReference type="ChEBI" id="CHEBI:15354"/>
        <dbReference type="ChEBI" id="CHEBI:15377"/>
        <dbReference type="ChEBI" id="CHEBI:15378"/>
        <dbReference type="ChEBI" id="CHEBI:15379"/>
        <dbReference type="ChEBI" id="CHEBI:15870"/>
        <dbReference type="ChEBI" id="CHEBI:33737"/>
        <dbReference type="ChEBI" id="CHEBI:33738"/>
        <dbReference type="EC" id="1.14.15.7"/>
    </reaction>
</comment>
<name>A0A164NZJ1_9AGAM</name>
<evidence type="ECO:0000256" key="2">
    <source>
        <dbReference type="ARBA" id="ARBA00002149"/>
    </source>
</evidence>
<dbReference type="Pfam" id="PF00355">
    <property type="entry name" value="Rieske"/>
    <property type="match status" value="1"/>
</dbReference>
<evidence type="ECO:0000256" key="7">
    <source>
        <dbReference type="ARBA" id="ARBA00022714"/>
    </source>
</evidence>
<evidence type="ECO:0000256" key="3">
    <source>
        <dbReference type="ARBA" id="ARBA00004866"/>
    </source>
</evidence>
<dbReference type="GO" id="GO:0019285">
    <property type="term" value="P:glycine betaine biosynthetic process from choline"/>
    <property type="evidence" value="ECO:0007669"/>
    <property type="project" value="UniProtKB-UniPathway"/>
</dbReference>
<evidence type="ECO:0000256" key="13">
    <source>
        <dbReference type="ARBA" id="ARBA00049097"/>
    </source>
</evidence>
<dbReference type="Gene3D" id="2.102.10.10">
    <property type="entry name" value="Rieske [2Fe-2S] iron-sulphur domain"/>
    <property type="match status" value="1"/>
</dbReference>
<dbReference type="Gene3D" id="3.90.380.10">
    <property type="entry name" value="Naphthalene 1,2-dioxygenase Alpha Subunit, Chain A, domain 1"/>
    <property type="match status" value="1"/>
</dbReference>
<evidence type="ECO:0000256" key="6">
    <source>
        <dbReference type="ARBA" id="ARBA00014931"/>
    </source>
</evidence>
<sequence length="431" mass="49375">METALTWLTGTQQNSSSSAPASVRLFGGLNRWTDSFTKGPKSTQSSLSSFWNRSEEVYELERRAIFSKVWLLVCHKARLQNIGDYASFEIAGFPFFLVKDKEGNINAFHNVCRHRAFPIVTKESGNAPILGCRYHGWSYSHSGSLIKAPKFDEVPAFDKSTQSLFPIHVHVNEHGFVFVNFDAAETPISYEEHFRGIETQWISFNESEYNYLWSWSLEGDFHWSTFMDGYQECYHCRVAHPGFAQTLELETYTVSPGSNFASHQVQQKGSAEPKEDGAEKTGTESPSFTFVFPNGGVTITSGIWYMMRCVPVGAHKTRLEYDVYGRKDVPEERIREAYKFFEQVEREDWDLCQKTQKNLNVGIYDRGFLHPQRENGVLYYQSLIRDMVMEHFEAELEKGEKIFPAHPKGPQGGCNRDSDLVCKTLSAKLDW</sequence>
<dbReference type="PANTHER" id="PTHR43756:SF5">
    <property type="entry name" value="CHOLINE MONOOXYGENASE, CHLOROPLASTIC"/>
    <property type="match status" value="1"/>
</dbReference>
<evidence type="ECO:0000256" key="5">
    <source>
        <dbReference type="ARBA" id="ARBA00012763"/>
    </source>
</evidence>
<evidence type="ECO:0000256" key="4">
    <source>
        <dbReference type="ARBA" id="ARBA00010848"/>
    </source>
</evidence>
<keyword evidence="17" id="KW-1185">Reference proteome</keyword>
<accession>A0A164NZJ1</accession>
<dbReference type="InterPro" id="IPR001663">
    <property type="entry name" value="Rng_hydr_dOase-A"/>
</dbReference>
<evidence type="ECO:0000256" key="9">
    <source>
        <dbReference type="ARBA" id="ARBA00023002"/>
    </source>
</evidence>
<dbReference type="UniPathway" id="UPA00529">
    <property type="reaction ID" value="UER00430"/>
</dbReference>
<dbReference type="CDD" id="cd03469">
    <property type="entry name" value="Rieske_RO_Alpha_N"/>
    <property type="match status" value="1"/>
</dbReference>
<evidence type="ECO:0000256" key="12">
    <source>
        <dbReference type="ARBA" id="ARBA00023027"/>
    </source>
</evidence>
<proteinExistence type="inferred from homology"/>
<evidence type="ECO:0000259" key="15">
    <source>
        <dbReference type="PROSITE" id="PS51296"/>
    </source>
</evidence>
<evidence type="ECO:0000256" key="10">
    <source>
        <dbReference type="ARBA" id="ARBA00023004"/>
    </source>
</evidence>
<reference evidence="16 17" key="1">
    <citation type="journal article" date="2016" name="Mol. Biol. Evol.">
        <title>Comparative Genomics of Early-Diverging Mushroom-Forming Fungi Provides Insights into the Origins of Lignocellulose Decay Capabilities.</title>
        <authorList>
            <person name="Nagy L.G."/>
            <person name="Riley R."/>
            <person name="Tritt A."/>
            <person name="Adam C."/>
            <person name="Daum C."/>
            <person name="Floudas D."/>
            <person name="Sun H."/>
            <person name="Yadav J.S."/>
            <person name="Pangilinan J."/>
            <person name="Larsson K.H."/>
            <person name="Matsuura K."/>
            <person name="Barry K."/>
            <person name="Labutti K."/>
            <person name="Kuo R."/>
            <person name="Ohm R.A."/>
            <person name="Bhattacharya S.S."/>
            <person name="Shirouzu T."/>
            <person name="Yoshinaga Y."/>
            <person name="Martin F.M."/>
            <person name="Grigoriev I.V."/>
            <person name="Hibbett D.S."/>
        </authorList>
    </citation>
    <scope>NUCLEOTIDE SEQUENCE [LARGE SCALE GENOMIC DNA]</scope>
    <source>
        <strain evidence="16 17">HHB9708</strain>
    </source>
</reference>
<dbReference type="PANTHER" id="PTHR43756">
    <property type="entry name" value="CHOLINE MONOOXYGENASE, CHLOROPLASTIC"/>
    <property type="match status" value="1"/>
</dbReference>
<dbReference type="GO" id="GO:0005506">
    <property type="term" value="F:iron ion binding"/>
    <property type="evidence" value="ECO:0007669"/>
    <property type="project" value="InterPro"/>
</dbReference>
<dbReference type="InterPro" id="IPR015879">
    <property type="entry name" value="Ring_hydroxy_dOase_asu_C_dom"/>
</dbReference>
<dbReference type="CDD" id="cd00680">
    <property type="entry name" value="RHO_alpha_C"/>
    <property type="match status" value="1"/>
</dbReference>
<keyword evidence="11" id="KW-0411">Iron-sulfur</keyword>
<evidence type="ECO:0000313" key="17">
    <source>
        <dbReference type="Proteomes" id="UP000076722"/>
    </source>
</evidence>
<evidence type="ECO:0000256" key="14">
    <source>
        <dbReference type="SAM" id="MobiDB-lite"/>
    </source>
</evidence>
<dbReference type="AlphaFoldDB" id="A0A164NZJ1"/>